<evidence type="ECO:0000313" key="3">
    <source>
        <dbReference type="Proteomes" id="UP000693970"/>
    </source>
</evidence>
<evidence type="ECO:0000313" key="1">
    <source>
        <dbReference type="EMBL" id="KAG7340942.1"/>
    </source>
</evidence>
<reference evidence="1" key="1">
    <citation type="journal article" date="2021" name="Sci. Rep.">
        <title>Diploid genomic architecture of Nitzschia inconspicua, an elite biomass production diatom.</title>
        <authorList>
            <person name="Oliver A."/>
            <person name="Podell S."/>
            <person name="Pinowska A."/>
            <person name="Traller J.C."/>
            <person name="Smith S.R."/>
            <person name="McClure R."/>
            <person name="Beliaev A."/>
            <person name="Bohutskyi P."/>
            <person name="Hill E.A."/>
            <person name="Rabines A."/>
            <person name="Zheng H."/>
            <person name="Allen L.Z."/>
            <person name="Kuo A."/>
            <person name="Grigoriev I.V."/>
            <person name="Allen A.E."/>
            <person name="Hazlebeck D."/>
            <person name="Allen E.E."/>
        </authorList>
    </citation>
    <scope>NUCLEOTIDE SEQUENCE</scope>
    <source>
        <strain evidence="1">Hildebrandi</strain>
    </source>
</reference>
<organism evidence="1 3">
    <name type="scientific">Nitzschia inconspicua</name>
    <dbReference type="NCBI Taxonomy" id="303405"/>
    <lineage>
        <taxon>Eukaryota</taxon>
        <taxon>Sar</taxon>
        <taxon>Stramenopiles</taxon>
        <taxon>Ochrophyta</taxon>
        <taxon>Bacillariophyta</taxon>
        <taxon>Bacillariophyceae</taxon>
        <taxon>Bacillariophycidae</taxon>
        <taxon>Bacillariales</taxon>
        <taxon>Bacillariaceae</taxon>
        <taxon>Nitzschia</taxon>
    </lineage>
</organism>
<keyword evidence="3" id="KW-1185">Reference proteome</keyword>
<name>A0A9K3KCC5_9STRA</name>
<comment type="caution">
    <text evidence="1">The sequence shown here is derived from an EMBL/GenBank/DDBJ whole genome shotgun (WGS) entry which is preliminary data.</text>
</comment>
<reference evidence="1" key="2">
    <citation type="submission" date="2021-04" db="EMBL/GenBank/DDBJ databases">
        <authorList>
            <person name="Podell S."/>
        </authorList>
    </citation>
    <scope>NUCLEOTIDE SEQUENCE</scope>
    <source>
        <strain evidence="1">Hildebrandi</strain>
    </source>
</reference>
<sequence>MCTMNHSTSSSSTSSFTSSSAVRTVFRLNRIGLQHFHEERYSDASECFLSGIKVLKRLTTCCLNGSSSCSESIEMPAHADSLELSQAYSNPLPKSNRKGAILQPLDITSLQFPFGNNGDVYDRYTWVSFALIFNLASTMHYNAMLMKEGQPSLNSESTMSRNVLVEQALRLYQCAFEGVSNQEFPTSPPLHERSCRTSRVILAQRLILSVAHNMGLLLSGMELRDVGMGIAGSDNNHNSRASRRPSSHRCFQVVFATVHSLRDYYGIQHEDFPADFDLQLVINTALERLEICPSDVPSGHSDNAVFTHSATAPCA</sequence>
<proteinExistence type="predicted"/>
<protein>
    <submittedName>
        <fullName evidence="1">Uncharacterized protein</fullName>
    </submittedName>
</protein>
<dbReference type="EMBL" id="JAGRRH010000006">
    <property type="protein sequence ID" value="KAG7367814.1"/>
    <property type="molecule type" value="Genomic_DNA"/>
</dbReference>
<gene>
    <name evidence="1" type="ORF">IV203_022893</name>
    <name evidence="2" type="ORF">IV203_030557</name>
</gene>
<dbReference type="AlphaFoldDB" id="A0A9K3KCC5"/>
<dbReference type="Proteomes" id="UP000693970">
    <property type="component" value="Unassembled WGS sequence"/>
</dbReference>
<evidence type="ECO:0000313" key="2">
    <source>
        <dbReference type="EMBL" id="KAG7367814.1"/>
    </source>
</evidence>
<accession>A0A9K3KCC5</accession>
<dbReference type="EMBL" id="JAGRRH010000026">
    <property type="protein sequence ID" value="KAG7340942.1"/>
    <property type="molecule type" value="Genomic_DNA"/>
</dbReference>